<dbReference type="InParanoid" id="A0A1Y1UBG7"/>
<gene>
    <name evidence="2" type="ORF">BD324DRAFT_632596</name>
</gene>
<dbReference type="Gene3D" id="2.60.120.620">
    <property type="entry name" value="q2cbj1_9rhob like domain"/>
    <property type="match status" value="1"/>
</dbReference>
<feature type="compositionally biased region" description="Basic and acidic residues" evidence="1">
    <location>
        <begin position="283"/>
        <end position="301"/>
    </location>
</feature>
<protein>
    <recommendedName>
        <fullName evidence="4">Phytanoyl-CoA dioxygenase</fullName>
    </recommendedName>
</protein>
<evidence type="ECO:0000313" key="2">
    <source>
        <dbReference type="EMBL" id="ORX35381.1"/>
    </source>
</evidence>
<dbReference type="PANTHER" id="PTHR31630:SF6">
    <property type="entry name" value="PHYTANOYL-COA DIOXYGENASE-RELATED"/>
    <property type="match status" value="1"/>
</dbReference>
<name>A0A1Y1UBG7_9TREE</name>
<comment type="caution">
    <text evidence="2">The sequence shown here is derived from an EMBL/GenBank/DDBJ whole genome shotgun (WGS) entry which is preliminary data.</text>
</comment>
<evidence type="ECO:0008006" key="4">
    <source>
        <dbReference type="Google" id="ProtNLM"/>
    </source>
</evidence>
<dbReference type="AlphaFoldDB" id="A0A1Y1UBG7"/>
<dbReference type="InterPro" id="IPR008775">
    <property type="entry name" value="Phytyl_CoA_dOase-like"/>
</dbReference>
<reference evidence="2 3" key="1">
    <citation type="submission" date="2017-03" db="EMBL/GenBank/DDBJ databases">
        <title>Widespread Adenine N6-methylation of Active Genes in Fungi.</title>
        <authorList>
            <consortium name="DOE Joint Genome Institute"/>
            <person name="Mondo S.J."/>
            <person name="Dannebaum R.O."/>
            <person name="Kuo R.C."/>
            <person name="Louie K.B."/>
            <person name="Bewick A.J."/>
            <person name="Labutti K."/>
            <person name="Haridas S."/>
            <person name="Kuo A."/>
            <person name="Salamov A."/>
            <person name="Ahrendt S.R."/>
            <person name="Lau R."/>
            <person name="Bowen B.P."/>
            <person name="Lipzen A."/>
            <person name="Sullivan W."/>
            <person name="Andreopoulos W.B."/>
            <person name="Clum A."/>
            <person name="Lindquist E."/>
            <person name="Daum C."/>
            <person name="Northen T.R."/>
            <person name="Ramamoorthy G."/>
            <person name="Schmitz R.J."/>
            <person name="Gryganskyi A."/>
            <person name="Culley D."/>
            <person name="Magnuson J."/>
            <person name="James T.Y."/>
            <person name="O'Malley M.A."/>
            <person name="Stajich J.E."/>
            <person name="Spatafora J.W."/>
            <person name="Visel A."/>
            <person name="Grigoriev I.V."/>
        </authorList>
    </citation>
    <scope>NUCLEOTIDE SEQUENCE [LARGE SCALE GENOMIC DNA]</scope>
    <source>
        <strain evidence="2 3">NRRL Y-17943</strain>
    </source>
</reference>
<sequence>MTVNDSEAWLEALDRDGYCVVPNVIPIQACKEYQDSAMTWLEGFGKGFKRDDPSTWSAEHLPRHFAGGMYSCHGVMHSAWVWKIRTQPGIQEVFKKVWGESDLVASFDACNISLPLGPQARKDIEPTKPWPHIDQSPELVHKRQEVQGIANLYPSGPNDGGLVVVKGSSKLHRQYFDEHGRFPFDANVDPKNVKERGMHFDYKELDWYLAHGAEIIKVCANEGDFILWDSRTIHWNRSPQGDQTRFATYVAYAPRKWMTEAELETKLEVFRKRIGTGHVATRNPDEKHNKDRDRWDLEDGAKSVPARPREEPEESPEIMWAVGVRP</sequence>
<dbReference type="EMBL" id="NBSH01000011">
    <property type="protein sequence ID" value="ORX35381.1"/>
    <property type="molecule type" value="Genomic_DNA"/>
</dbReference>
<dbReference type="OrthoDB" id="445007at2759"/>
<evidence type="ECO:0000313" key="3">
    <source>
        <dbReference type="Proteomes" id="UP000193218"/>
    </source>
</evidence>
<feature type="region of interest" description="Disordered" evidence="1">
    <location>
        <begin position="279"/>
        <end position="317"/>
    </location>
</feature>
<dbReference type="Pfam" id="PF05721">
    <property type="entry name" value="PhyH"/>
    <property type="match status" value="1"/>
</dbReference>
<dbReference type="Proteomes" id="UP000193218">
    <property type="component" value="Unassembled WGS sequence"/>
</dbReference>
<dbReference type="SUPFAM" id="SSF51197">
    <property type="entry name" value="Clavaminate synthase-like"/>
    <property type="match status" value="1"/>
</dbReference>
<proteinExistence type="predicted"/>
<dbReference type="GeneID" id="33558344"/>
<keyword evidence="3" id="KW-1185">Reference proteome</keyword>
<dbReference type="PANTHER" id="PTHR31630">
    <property type="entry name" value="PHYTANOYL-COA DIOXYGENASE-RELATED-RELATED"/>
    <property type="match status" value="1"/>
</dbReference>
<organism evidence="2 3">
    <name type="scientific">Kockovaella imperatae</name>
    <dbReference type="NCBI Taxonomy" id="4999"/>
    <lineage>
        <taxon>Eukaryota</taxon>
        <taxon>Fungi</taxon>
        <taxon>Dikarya</taxon>
        <taxon>Basidiomycota</taxon>
        <taxon>Agaricomycotina</taxon>
        <taxon>Tremellomycetes</taxon>
        <taxon>Tremellales</taxon>
        <taxon>Cuniculitremaceae</taxon>
        <taxon>Kockovaella</taxon>
    </lineage>
</organism>
<accession>A0A1Y1UBG7</accession>
<evidence type="ECO:0000256" key="1">
    <source>
        <dbReference type="SAM" id="MobiDB-lite"/>
    </source>
</evidence>
<dbReference type="RefSeq" id="XP_021869571.1">
    <property type="nucleotide sequence ID" value="XM_022016535.1"/>
</dbReference>